<proteinExistence type="evidence at transcript level"/>
<name>I3SIP3_MEDTR</name>
<sequence>MPEYSKNQDQLVSCSSQIGSRDNMKIQEQFDDARNNQELHLPTSSKHHQTPHHAVHHLHLLQASPKFHLQFAKQQMNKAYQNPKQPYPPKASHFLHLLFLLLHPSPSPSLAASPNHPLPQNKKPQNPTKKLPTFFSLSQKFCFFL</sequence>
<reference evidence="2" key="1">
    <citation type="submission" date="2012-05" db="EMBL/GenBank/DDBJ databases">
        <authorList>
            <person name="Krishnakumar V."/>
            <person name="Cheung F."/>
            <person name="Xiao Y."/>
            <person name="Chan A."/>
            <person name="Moskal W.A."/>
            <person name="Town C.D."/>
        </authorList>
    </citation>
    <scope>NUCLEOTIDE SEQUENCE</scope>
</reference>
<protein>
    <submittedName>
        <fullName evidence="2">Uncharacterized protein</fullName>
    </submittedName>
</protein>
<dbReference type="AlphaFoldDB" id="I3SIP3"/>
<evidence type="ECO:0000313" key="2">
    <source>
        <dbReference type="EMBL" id="AFK40135.1"/>
    </source>
</evidence>
<feature type="region of interest" description="Disordered" evidence="1">
    <location>
        <begin position="1"/>
        <end position="22"/>
    </location>
</feature>
<feature type="region of interest" description="Disordered" evidence="1">
    <location>
        <begin position="109"/>
        <end position="130"/>
    </location>
</feature>
<accession>I3SIP3</accession>
<dbReference type="EMBL" id="BT140340">
    <property type="protein sequence ID" value="AFK40135.1"/>
    <property type="molecule type" value="mRNA"/>
</dbReference>
<evidence type="ECO:0000256" key="1">
    <source>
        <dbReference type="SAM" id="MobiDB-lite"/>
    </source>
</evidence>
<feature type="compositionally biased region" description="Polar residues" evidence="1">
    <location>
        <begin position="1"/>
        <end position="20"/>
    </location>
</feature>
<organism evidence="2">
    <name type="scientific">Medicago truncatula</name>
    <name type="common">Barrel medic</name>
    <name type="synonym">Medicago tribuloides</name>
    <dbReference type="NCBI Taxonomy" id="3880"/>
    <lineage>
        <taxon>Eukaryota</taxon>
        <taxon>Viridiplantae</taxon>
        <taxon>Streptophyta</taxon>
        <taxon>Embryophyta</taxon>
        <taxon>Tracheophyta</taxon>
        <taxon>Spermatophyta</taxon>
        <taxon>Magnoliopsida</taxon>
        <taxon>eudicotyledons</taxon>
        <taxon>Gunneridae</taxon>
        <taxon>Pentapetalae</taxon>
        <taxon>rosids</taxon>
        <taxon>fabids</taxon>
        <taxon>Fabales</taxon>
        <taxon>Fabaceae</taxon>
        <taxon>Papilionoideae</taxon>
        <taxon>50 kb inversion clade</taxon>
        <taxon>NPAAA clade</taxon>
        <taxon>Hologalegina</taxon>
        <taxon>IRL clade</taxon>
        <taxon>Trifolieae</taxon>
        <taxon>Medicago</taxon>
    </lineage>
</organism>